<protein>
    <submittedName>
        <fullName evidence="1">Uncharacterized protein</fullName>
    </submittedName>
</protein>
<evidence type="ECO:0000313" key="3">
    <source>
        <dbReference type="Proteomes" id="UP000284451"/>
    </source>
</evidence>
<evidence type="ECO:0000313" key="1">
    <source>
        <dbReference type="EMBL" id="RWR14225.1"/>
    </source>
</evidence>
<comment type="caution">
    <text evidence="1">The sequence shown here is derived from an EMBL/GenBank/DDBJ whole genome shotgun (WGS) entry which is preliminary data.</text>
</comment>
<accession>A0A443K7M1</accession>
<reference evidence="3 4" key="1">
    <citation type="submission" date="2019-01" db="EMBL/GenBank/DDBJ databases">
        <title>Sinorhodobacter populi sp. nov. isolated from the symptomatic bark tissue of Populus euramericana canker.</title>
        <authorList>
            <person name="Xu G."/>
        </authorList>
    </citation>
    <scope>NUCLEOTIDE SEQUENCE [LARGE SCALE GENOMIC DNA]</scope>
    <source>
        <strain evidence="2 3">07D10-4-3</strain>
        <strain evidence="1 4">2D-5</strain>
    </source>
</reference>
<reference evidence="3 4" key="2">
    <citation type="submission" date="2019-01" db="EMBL/GenBank/DDBJ databases">
        <authorList>
            <person name="Li Y."/>
        </authorList>
    </citation>
    <scope>NUCLEOTIDE SEQUENCE [LARGE SCALE GENOMIC DNA]</scope>
    <source>
        <strain evidence="2 3">07D10-4-3</strain>
        <strain evidence="1 4">2D-5</strain>
    </source>
</reference>
<evidence type="ECO:0000313" key="2">
    <source>
        <dbReference type="EMBL" id="RWR28732.1"/>
    </source>
</evidence>
<evidence type="ECO:0000313" key="4">
    <source>
        <dbReference type="Proteomes" id="UP000285710"/>
    </source>
</evidence>
<keyword evidence="4" id="KW-1185">Reference proteome</keyword>
<dbReference type="Proteomes" id="UP000284451">
    <property type="component" value="Unassembled WGS sequence"/>
</dbReference>
<dbReference type="RefSeq" id="WP_128233245.1">
    <property type="nucleotide sequence ID" value="NZ_SAUW01000003.1"/>
</dbReference>
<dbReference type="EMBL" id="SAUY01000023">
    <property type="protein sequence ID" value="RWR28732.1"/>
    <property type="molecule type" value="Genomic_DNA"/>
</dbReference>
<dbReference type="Proteomes" id="UP000285710">
    <property type="component" value="Unassembled WGS sequence"/>
</dbReference>
<accession>A0A443J1H1</accession>
<dbReference type="AlphaFoldDB" id="A0A443J1H1"/>
<sequence>MLLEPFNTPPRRLSEAERLNAACKVAAQLDGLPACDLVSAFLAATLGDVRASSTRFEAQGYGFCATSIRNRSQAVRNWIVLVTTRAAMAPVGRVA</sequence>
<name>A0A443J1H1_9RHOB</name>
<organism evidence="1 4">
    <name type="scientific">Paenirhodobacter populi</name>
    <dbReference type="NCBI Taxonomy" id="2306993"/>
    <lineage>
        <taxon>Bacteria</taxon>
        <taxon>Pseudomonadati</taxon>
        <taxon>Pseudomonadota</taxon>
        <taxon>Alphaproteobacteria</taxon>
        <taxon>Rhodobacterales</taxon>
        <taxon>Rhodobacter group</taxon>
        <taxon>Paenirhodobacter</taxon>
    </lineage>
</organism>
<proteinExistence type="predicted"/>
<dbReference type="EMBL" id="SAUW01000003">
    <property type="protein sequence ID" value="RWR14225.1"/>
    <property type="molecule type" value="Genomic_DNA"/>
</dbReference>
<gene>
    <name evidence="2" type="ORF">D2T29_16010</name>
    <name evidence="1" type="ORF">D2T33_03125</name>
</gene>